<keyword evidence="1" id="KW-1133">Transmembrane helix</keyword>
<dbReference type="InterPro" id="IPR025007">
    <property type="entry name" value="DUF3899"/>
</dbReference>
<accession>A0A1W1YET4</accession>
<evidence type="ECO:0000256" key="1">
    <source>
        <dbReference type="SAM" id="Phobius"/>
    </source>
</evidence>
<organism evidence="3 4">
    <name type="scientific">Aerococcus suis</name>
    <dbReference type="NCBI Taxonomy" id="371602"/>
    <lineage>
        <taxon>Bacteria</taxon>
        <taxon>Bacillati</taxon>
        <taxon>Bacillota</taxon>
        <taxon>Bacilli</taxon>
        <taxon>Lactobacillales</taxon>
        <taxon>Aerococcaceae</taxon>
        <taxon>Aerococcus</taxon>
    </lineage>
</organism>
<keyword evidence="1" id="KW-0812">Transmembrane</keyword>
<evidence type="ECO:0000313" key="4">
    <source>
        <dbReference type="Proteomes" id="UP000243884"/>
    </source>
</evidence>
<dbReference type="OrthoDB" id="2134795at2"/>
<dbReference type="STRING" id="371602.SAMN04487984_0597"/>
<gene>
    <name evidence="3" type="ORF">SAMN04487984_0597</name>
</gene>
<keyword evidence="4" id="KW-1185">Reference proteome</keyword>
<reference evidence="4" key="1">
    <citation type="submission" date="2017-04" db="EMBL/GenBank/DDBJ databases">
        <authorList>
            <person name="Varghese N."/>
            <person name="Submissions S."/>
        </authorList>
    </citation>
    <scope>NUCLEOTIDE SEQUENCE [LARGE SCALE GENOMIC DNA]</scope>
    <source>
        <strain evidence="4">DSM 21500</strain>
    </source>
</reference>
<keyword evidence="1" id="KW-0472">Membrane</keyword>
<feature type="transmembrane region" description="Helical" evidence="1">
    <location>
        <begin position="99"/>
        <end position="118"/>
    </location>
</feature>
<feature type="domain" description="DUF3899" evidence="2">
    <location>
        <begin position="34"/>
        <end position="115"/>
    </location>
</feature>
<dbReference type="Proteomes" id="UP000243884">
    <property type="component" value="Unassembled WGS sequence"/>
</dbReference>
<proteinExistence type="predicted"/>
<sequence length="119" mass="13595">MTKPFYKILLAIGILIPIIWAFIQDNLAITHALSNAYFYLCVPLLIIGLFTAVLKAGTFDLFASSFKKYGPFKKNDYTIDKSATPNELSRKVTWSPRPFLMIGSLFLLLSLIFLLFYYI</sequence>
<feature type="transmembrane region" description="Helical" evidence="1">
    <location>
        <begin position="37"/>
        <end position="63"/>
    </location>
</feature>
<name>A0A1W1YET4_9LACT</name>
<dbReference type="AlphaFoldDB" id="A0A1W1YET4"/>
<evidence type="ECO:0000259" key="2">
    <source>
        <dbReference type="Pfam" id="PF13038"/>
    </source>
</evidence>
<dbReference type="EMBL" id="FWXK01000002">
    <property type="protein sequence ID" value="SMC34288.1"/>
    <property type="molecule type" value="Genomic_DNA"/>
</dbReference>
<evidence type="ECO:0000313" key="3">
    <source>
        <dbReference type="EMBL" id="SMC34288.1"/>
    </source>
</evidence>
<dbReference type="RefSeq" id="WP_084098364.1">
    <property type="nucleotide sequence ID" value="NZ_FWXK01000002.1"/>
</dbReference>
<dbReference type="Pfam" id="PF13038">
    <property type="entry name" value="DUF3899"/>
    <property type="match status" value="1"/>
</dbReference>
<protein>
    <recommendedName>
        <fullName evidence="2">DUF3899 domain-containing protein</fullName>
    </recommendedName>
</protein>